<dbReference type="InterPro" id="IPR025338">
    <property type="entry name" value="DUF4244"/>
</dbReference>
<keyword evidence="3" id="KW-1185">Reference proteome</keyword>
<comment type="caution">
    <text evidence="2">The sequence shown here is derived from an EMBL/GenBank/DDBJ whole genome shotgun (WGS) entry which is preliminary data.</text>
</comment>
<evidence type="ECO:0008006" key="4">
    <source>
        <dbReference type="Google" id="ProtNLM"/>
    </source>
</evidence>
<accession>A0A918E7C7</accession>
<dbReference type="AlphaFoldDB" id="A0A918E7C7"/>
<feature type="compositionally biased region" description="Polar residues" evidence="1">
    <location>
        <begin position="38"/>
        <end position="60"/>
    </location>
</feature>
<sequence>MPDCAISPNNELTGNNEFSPKEAVSPEKVLTRKEAASRNKTASLDETSAAADTSRSSQARSLKVRSQRLSAHCRHWWSDRRARITGAHGDRGMSTAEYAVGTIAACAFAALLFKIVNSPEVTEMLSALIDRALKLNG</sequence>
<proteinExistence type="predicted"/>
<dbReference type="Pfam" id="PF14029">
    <property type="entry name" value="DUF4244"/>
    <property type="match status" value="1"/>
</dbReference>
<gene>
    <name evidence="2" type="ORF">GCM10012278_59700</name>
</gene>
<protein>
    <recommendedName>
        <fullName evidence="4">DUF4244 domain-containing protein</fullName>
    </recommendedName>
</protein>
<name>A0A918E7C7_9ACTN</name>
<dbReference type="RefSeq" id="WP_189142076.1">
    <property type="nucleotide sequence ID" value="NZ_BMNK01000012.1"/>
</dbReference>
<reference evidence="2" key="2">
    <citation type="submission" date="2020-09" db="EMBL/GenBank/DDBJ databases">
        <authorList>
            <person name="Sun Q."/>
            <person name="Zhou Y."/>
        </authorList>
    </citation>
    <scope>NUCLEOTIDE SEQUENCE</scope>
    <source>
        <strain evidence="2">CGMCC 4.7430</strain>
    </source>
</reference>
<evidence type="ECO:0000256" key="1">
    <source>
        <dbReference type="SAM" id="MobiDB-lite"/>
    </source>
</evidence>
<evidence type="ECO:0000313" key="2">
    <source>
        <dbReference type="EMBL" id="GGP12332.1"/>
    </source>
</evidence>
<feature type="compositionally biased region" description="Polar residues" evidence="1">
    <location>
        <begin position="7"/>
        <end position="18"/>
    </location>
</feature>
<dbReference type="EMBL" id="BMNK01000012">
    <property type="protein sequence ID" value="GGP12332.1"/>
    <property type="molecule type" value="Genomic_DNA"/>
</dbReference>
<dbReference type="Proteomes" id="UP000660745">
    <property type="component" value="Unassembled WGS sequence"/>
</dbReference>
<reference evidence="2" key="1">
    <citation type="journal article" date="2014" name="Int. J. Syst. Evol. Microbiol.">
        <title>Complete genome sequence of Corynebacterium casei LMG S-19264T (=DSM 44701T), isolated from a smear-ripened cheese.</title>
        <authorList>
            <consortium name="US DOE Joint Genome Institute (JGI-PGF)"/>
            <person name="Walter F."/>
            <person name="Albersmeier A."/>
            <person name="Kalinowski J."/>
            <person name="Ruckert C."/>
        </authorList>
    </citation>
    <scope>NUCLEOTIDE SEQUENCE</scope>
    <source>
        <strain evidence="2">CGMCC 4.7430</strain>
    </source>
</reference>
<organism evidence="2 3">
    <name type="scientific">Nonomuraea glycinis</name>
    <dbReference type="NCBI Taxonomy" id="2047744"/>
    <lineage>
        <taxon>Bacteria</taxon>
        <taxon>Bacillati</taxon>
        <taxon>Actinomycetota</taxon>
        <taxon>Actinomycetes</taxon>
        <taxon>Streptosporangiales</taxon>
        <taxon>Streptosporangiaceae</taxon>
        <taxon>Nonomuraea</taxon>
    </lineage>
</organism>
<feature type="region of interest" description="Disordered" evidence="1">
    <location>
        <begin position="1"/>
        <end position="63"/>
    </location>
</feature>
<evidence type="ECO:0000313" key="3">
    <source>
        <dbReference type="Proteomes" id="UP000660745"/>
    </source>
</evidence>